<evidence type="ECO:0000313" key="12">
    <source>
        <dbReference type="Proteomes" id="UP000664857"/>
    </source>
</evidence>
<keyword evidence="11" id="KW-0969">Cilium</keyword>
<keyword evidence="8 10" id="KW-0975">Bacterial flagellum</keyword>
<dbReference type="PANTHER" id="PTHR30065">
    <property type="entry name" value="FLAGELLAR BIOSYNTHETIC PROTEIN FLIR"/>
    <property type="match status" value="1"/>
</dbReference>
<dbReference type="RefSeq" id="WP_206966463.1">
    <property type="nucleotide sequence ID" value="NZ_JAFLVX010000018.1"/>
</dbReference>
<dbReference type="Pfam" id="PF01311">
    <property type="entry name" value="Bac_export_1"/>
    <property type="match status" value="1"/>
</dbReference>
<name>A0ABS3HVU0_9ENTE</name>
<protein>
    <recommendedName>
        <fullName evidence="3 9">Flagellar biosynthetic protein FliR</fullName>
    </recommendedName>
</protein>
<comment type="similarity">
    <text evidence="2 10">Belongs to the FliR/MopE/SpaR family.</text>
</comment>
<evidence type="ECO:0000256" key="8">
    <source>
        <dbReference type="ARBA" id="ARBA00023143"/>
    </source>
</evidence>
<keyword evidence="11" id="KW-0966">Cell projection</keyword>
<feature type="transmembrane region" description="Helical" evidence="10">
    <location>
        <begin position="203"/>
        <end position="225"/>
    </location>
</feature>
<feature type="transmembrane region" description="Helical" evidence="10">
    <location>
        <begin position="176"/>
        <end position="197"/>
    </location>
</feature>
<keyword evidence="6 10" id="KW-1133">Transmembrane helix</keyword>
<keyword evidence="5 10" id="KW-0812">Transmembrane</keyword>
<keyword evidence="12" id="KW-1185">Reference proteome</keyword>
<comment type="caution">
    <text evidence="11">The sequence shown here is derived from an EMBL/GenBank/DDBJ whole genome shotgun (WGS) entry which is preliminary data.</text>
</comment>
<comment type="subcellular location">
    <subcellularLocation>
        <location evidence="10">Cell membrane</location>
        <topology evidence="10">Multi-pass membrane protein</topology>
    </subcellularLocation>
    <subcellularLocation>
        <location evidence="10">Bacterial flagellum basal body</location>
    </subcellularLocation>
</comment>
<feature type="transmembrane region" description="Helical" evidence="10">
    <location>
        <begin position="59"/>
        <end position="84"/>
    </location>
</feature>
<evidence type="ECO:0000256" key="9">
    <source>
        <dbReference type="NCBIfam" id="TIGR01400"/>
    </source>
</evidence>
<dbReference type="EMBL" id="JAFLVX010000018">
    <property type="protein sequence ID" value="MBO0476961.1"/>
    <property type="molecule type" value="Genomic_DNA"/>
</dbReference>
<evidence type="ECO:0000256" key="6">
    <source>
        <dbReference type="ARBA" id="ARBA00022989"/>
    </source>
</evidence>
<dbReference type="InterPro" id="IPR002010">
    <property type="entry name" value="T3SS_IM_R"/>
</dbReference>
<keyword evidence="11" id="KW-0282">Flagellum</keyword>
<evidence type="ECO:0000256" key="7">
    <source>
        <dbReference type="ARBA" id="ARBA00023136"/>
    </source>
</evidence>
<dbReference type="NCBIfam" id="TIGR01400">
    <property type="entry name" value="fliR"/>
    <property type="match status" value="1"/>
</dbReference>
<feature type="transmembrane region" description="Helical" evidence="10">
    <location>
        <begin position="27"/>
        <end position="47"/>
    </location>
</feature>
<comment type="function">
    <text evidence="1 10">Role in flagellar biosynthesis.</text>
</comment>
<evidence type="ECO:0000313" key="11">
    <source>
        <dbReference type="EMBL" id="MBO0476961.1"/>
    </source>
</evidence>
<accession>A0ABS3HVU0</accession>
<evidence type="ECO:0000256" key="3">
    <source>
        <dbReference type="ARBA" id="ARBA00021717"/>
    </source>
</evidence>
<sequence length="252" mass="28199">MNSILITFILIFARISSFMVTSPGFSLKQAPIVLKVGLSFFLSVIVYSMIPEKVGAANLIIFSFLVIKEILVGIALGFVVQLIFSSIEMAGQLIDFQVGFSMGSVYDPSVGIQASNYGRLYYWIALVLFFLSDMHHIVLQNLINSFQMVPLNEAGFMGNTVEGIIRLFIEMFQVSFMLAAPVVLVAFVTDCVLGIVSRSVPQINVLMLGMPMKILVSFIFILLFLPNFMQLVTNIFPEIDRYMKEFLDSLVR</sequence>
<dbReference type="Proteomes" id="UP000664857">
    <property type="component" value="Unassembled WGS sequence"/>
</dbReference>
<evidence type="ECO:0000256" key="10">
    <source>
        <dbReference type="RuleBase" id="RU362071"/>
    </source>
</evidence>
<dbReference type="PRINTS" id="PR00953">
    <property type="entry name" value="TYPE3IMRPROT"/>
</dbReference>
<dbReference type="PANTHER" id="PTHR30065:SF1">
    <property type="entry name" value="SURFACE PRESENTATION OF ANTIGENS PROTEIN SPAR"/>
    <property type="match status" value="1"/>
</dbReference>
<keyword evidence="4 10" id="KW-1003">Cell membrane</keyword>
<keyword evidence="7 10" id="KW-0472">Membrane</keyword>
<organism evidence="11 12">
    <name type="scientific">Candidatus Vagococcus giribetii</name>
    <dbReference type="NCBI Taxonomy" id="2230876"/>
    <lineage>
        <taxon>Bacteria</taxon>
        <taxon>Bacillati</taxon>
        <taxon>Bacillota</taxon>
        <taxon>Bacilli</taxon>
        <taxon>Lactobacillales</taxon>
        <taxon>Enterococcaceae</taxon>
        <taxon>Vagococcus</taxon>
    </lineage>
</organism>
<proteinExistence type="inferred from homology"/>
<evidence type="ECO:0000256" key="2">
    <source>
        <dbReference type="ARBA" id="ARBA00009772"/>
    </source>
</evidence>
<reference evidence="11 12" key="1">
    <citation type="submission" date="2021-03" db="EMBL/GenBank/DDBJ databases">
        <title>Enterococcal diversity collection.</title>
        <authorList>
            <person name="Gilmore M.S."/>
            <person name="Schwartzman J."/>
            <person name="Van Tyne D."/>
            <person name="Martin M."/>
            <person name="Earl A.M."/>
            <person name="Manson A.L."/>
            <person name="Straub T."/>
            <person name="Salamzade R."/>
            <person name="Saavedra J."/>
            <person name="Lebreton F."/>
            <person name="Prichula J."/>
            <person name="Schaufler K."/>
            <person name="Gaca A."/>
            <person name="Sgardioli B."/>
            <person name="Wagenaar J."/>
            <person name="Strong T."/>
        </authorList>
    </citation>
    <scope>NUCLEOTIDE SEQUENCE [LARGE SCALE GENOMIC DNA]</scope>
    <source>
        <strain evidence="11 12">DIV0080</strain>
    </source>
</reference>
<feature type="transmembrane region" description="Helical" evidence="10">
    <location>
        <begin position="120"/>
        <end position="139"/>
    </location>
</feature>
<gene>
    <name evidence="11" type="primary">fliR</name>
    <name evidence="11" type="ORF">DOK76_07760</name>
</gene>
<evidence type="ECO:0000256" key="1">
    <source>
        <dbReference type="ARBA" id="ARBA00002578"/>
    </source>
</evidence>
<dbReference type="InterPro" id="IPR006303">
    <property type="entry name" value="FliR"/>
</dbReference>
<evidence type="ECO:0000256" key="5">
    <source>
        <dbReference type="ARBA" id="ARBA00022692"/>
    </source>
</evidence>
<evidence type="ECO:0000256" key="4">
    <source>
        <dbReference type="ARBA" id="ARBA00022475"/>
    </source>
</evidence>